<name>A0A4P7N422_PYROR</name>
<evidence type="ECO:0000256" key="1">
    <source>
        <dbReference type="SAM" id="MobiDB-lite"/>
    </source>
</evidence>
<evidence type="ECO:0000313" key="3">
    <source>
        <dbReference type="Proteomes" id="UP000294847"/>
    </source>
</evidence>
<evidence type="ECO:0000313" key="2">
    <source>
        <dbReference type="EMBL" id="QBZ57209.1"/>
    </source>
</evidence>
<dbReference type="EMBL" id="CP034205">
    <property type="protein sequence ID" value="QBZ57209.1"/>
    <property type="molecule type" value="Genomic_DNA"/>
</dbReference>
<organism evidence="2 3">
    <name type="scientific">Pyricularia oryzae</name>
    <name type="common">Rice blast fungus</name>
    <name type="synonym">Magnaporthe oryzae</name>
    <dbReference type="NCBI Taxonomy" id="318829"/>
    <lineage>
        <taxon>Eukaryota</taxon>
        <taxon>Fungi</taxon>
        <taxon>Dikarya</taxon>
        <taxon>Ascomycota</taxon>
        <taxon>Pezizomycotina</taxon>
        <taxon>Sordariomycetes</taxon>
        <taxon>Sordariomycetidae</taxon>
        <taxon>Magnaporthales</taxon>
        <taxon>Pyriculariaceae</taxon>
        <taxon>Pyricularia</taxon>
    </lineage>
</organism>
<gene>
    <name evidence="2" type="ORF">PoMZ_02133</name>
</gene>
<protein>
    <submittedName>
        <fullName evidence="2">Uncharacterized protein</fullName>
    </submittedName>
</protein>
<dbReference type="AlphaFoldDB" id="A0A4P7N422"/>
<dbReference type="Proteomes" id="UP000294847">
    <property type="component" value="Chromosome 2"/>
</dbReference>
<accession>A0A4P7N422</accession>
<reference evidence="2 3" key="1">
    <citation type="journal article" date="2019" name="Mol. Biol. Evol.">
        <title>Blast fungal genomes show frequent chromosomal changes, gene gains and losses, and effector gene turnover.</title>
        <authorList>
            <person name="Gomez Luciano L.B."/>
            <person name="Jason Tsai I."/>
            <person name="Chuma I."/>
            <person name="Tosa Y."/>
            <person name="Chen Y.H."/>
            <person name="Li J.Y."/>
            <person name="Li M.Y."/>
            <person name="Jade Lu M.Y."/>
            <person name="Nakayashiki H."/>
            <person name="Li W.H."/>
        </authorList>
    </citation>
    <scope>NUCLEOTIDE SEQUENCE [LARGE SCALE GENOMIC DNA]</scope>
    <source>
        <strain evidence="2">MZ5-1-6</strain>
    </source>
</reference>
<sequence length="115" mass="12456">MGNITVDLGLLYHSISPWAARGPRPRREGLCRFSRLMSRKMSQLDLFFPTSSPPPPLAPSGPACWRADGKGIHPNDRDGTGNTGRQGRENFPAEGGGWKGRLAQVFAIFVVPSPG</sequence>
<feature type="region of interest" description="Disordered" evidence="1">
    <location>
        <begin position="47"/>
        <end position="96"/>
    </location>
</feature>
<proteinExistence type="predicted"/>
<feature type="compositionally biased region" description="Basic and acidic residues" evidence="1">
    <location>
        <begin position="67"/>
        <end position="79"/>
    </location>
</feature>